<keyword evidence="6" id="KW-0547">Nucleotide-binding</keyword>
<evidence type="ECO:0000256" key="2">
    <source>
        <dbReference type="ARBA" id="ARBA00022692"/>
    </source>
</evidence>
<accession>A0A2U1LDW7</accession>
<keyword evidence="9" id="KW-0430">Lectin</keyword>
<evidence type="ECO:0000256" key="1">
    <source>
        <dbReference type="ARBA" id="ARBA00004167"/>
    </source>
</evidence>
<dbReference type="Gene3D" id="1.10.510.10">
    <property type="entry name" value="Transferase(Phosphotransferase) domain 1"/>
    <property type="match status" value="1"/>
</dbReference>
<dbReference type="AlphaFoldDB" id="A0A2U1LDW7"/>
<feature type="region of interest" description="Disordered" evidence="7">
    <location>
        <begin position="55"/>
        <end position="75"/>
    </location>
</feature>
<dbReference type="InterPro" id="IPR011009">
    <property type="entry name" value="Kinase-like_dom_sf"/>
</dbReference>
<name>A0A2U1LDW7_ARTAN</name>
<dbReference type="OrthoDB" id="4062651at2759"/>
<dbReference type="InterPro" id="IPR017441">
    <property type="entry name" value="Protein_kinase_ATP_BS"/>
</dbReference>
<dbReference type="InterPro" id="IPR000719">
    <property type="entry name" value="Prot_kinase_dom"/>
</dbReference>
<keyword evidence="9" id="KW-0418">Kinase</keyword>
<dbReference type="STRING" id="35608.A0A2U1LDW7"/>
<dbReference type="PANTHER" id="PTHR47974">
    <property type="entry name" value="OS07G0415500 PROTEIN"/>
    <property type="match status" value="1"/>
</dbReference>
<keyword evidence="10" id="KW-1185">Reference proteome</keyword>
<feature type="domain" description="Protein kinase" evidence="8">
    <location>
        <begin position="122"/>
        <end position="238"/>
    </location>
</feature>
<dbReference type="EMBL" id="PKPP01009919">
    <property type="protein sequence ID" value="PWA47188.1"/>
    <property type="molecule type" value="Genomic_DNA"/>
</dbReference>
<dbReference type="GO" id="GO:0030246">
    <property type="term" value="F:carbohydrate binding"/>
    <property type="evidence" value="ECO:0007669"/>
    <property type="project" value="UniProtKB-KW"/>
</dbReference>
<dbReference type="PANTHER" id="PTHR47974:SF9">
    <property type="entry name" value="RECEPTOR-LIKE SERINE_THREONINE-PROTEIN KINASE"/>
    <property type="match status" value="1"/>
</dbReference>
<evidence type="ECO:0000256" key="5">
    <source>
        <dbReference type="ARBA" id="ARBA00023136"/>
    </source>
</evidence>
<comment type="caution">
    <text evidence="9">The sequence shown here is derived from an EMBL/GenBank/DDBJ whole genome shotgun (WGS) entry which is preliminary data.</text>
</comment>
<keyword evidence="9" id="KW-0808">Transferase</keyword>
<comment type="subcellular location">
    <subcellularLocation>
        <location evidence="1">Membrane</location>
        <topology evidence="1">Single-pass membrane protein</topology>
    </subcellularLocation>
</comment>
<evidence type="ECO:0000256" key="3">
    <source>
        <dbReference type="ARBA" id="ARBA00022729"/>
    </source>
</evidence>
<dbReference type="Pfam" id="PF07714">
    <property type="entry name" value="PK_Tyr_Ser-Thr"/>
    <property type="match status" value="1"/>
</dbReference>
<dbReference type="GO" id="GO:0005524">
    <property type="term" value="F:ATP binding"/>
    <property type="evidence" value="ECO:0007669"/>
    <property type="project" value="UniProtKB-UniRule"/>
</dbReference>
<dbReference type="InterPro" id="IPR001245">
    <property type="entry name" value="Ser-Thr/Tyr_kinase_cat_dom"/>
</dbReference>
<dbReference type="GO" id="GO:0004672">
    <property type="term" value="F:protein kinase activity"/>
    <property type="evidence" value="ECO:0007669"/>
    <property type="project" value="InterPro"/>
</dbReference>
<sequence>MDWHFWSLFESKKKPIGWTKKRVISLTKAMTIVVKMDWHFWSLFESKKKPIGWTKKRVPLPSPSSPRPHTSPISIAPDVPVLEVEENLQSLVTPEPSTIAPDVPVSAKGKEGFVEELRIATDNFTIELGSGGFGTVYKGIFTNGTPVAVKVLNGTSDKRIEEQFMAEVSTMGRTHHFNLLRLYGFCFESTLRALVYEFMINGSLDNHLFKANKGAIIEFEKLQEIALGTARGIAFDTE</sequence>
<dbReference type="GO" id="GO:0016020">
    <property type="term" value="C:membrane"/>
    <property type="evidence" value="ECO:0007669"/>
    <property type="project" value="UniProtKB-SubCell"/>
</dbReference>
<keyword evidence="3" id="KW-0732">Signal</keyword>
<keyword evidence="4" id="KW-1133">Transmembrane helix</keyword>
<organism evidence="9 10">
    <name type="scientific">Artemisia annua</name>
    <name type="common">Sweet wormwood</name>
    <dbReference type="NCBI Taxonomy" id="35608"/>
    <lineage>
        <taxon>Eukaryota</taxon>
        <taxon>Viridiplantae</taxon>
        <taxon>Streptophyta</taxon>
        <taxon>Embryophyta</taxon>
        <taxon>Tracheophyta</taxon>
        <taxon>Spermatophyta</taxon>
        <taxon>Magnoliopsida</taxon>
        <taxon>eudicotyledons</taxon>
        <taxon>Gunneridae</taxon>
        <taxon>Pentapetalae</taxon>
        <taxon>asterids</taxon>
        <taxon>campanulids</taxon>
        <taxon>Asterales</taxon>
        <taxon>Asteraceae</taxon>
        <taxon>Asteroideae</taxon>
        <taxon>Anthemideae</taxon>
        <taxon>Artemisiinae</taxon>
        <taxon>Artemisia</taxon>
    </lineage>
</organism>
<evidence type="ECO:0000256" key="7">
    <source>
        <dbReference type="SAM" id="MobiDB-lite"/>
    </source>
</evidence>
<protein>
    <submittedName>
        <fullName evidence="9">Protein kinase-like domain, Concanavalin A-like lectin/glucanase domain protein</fullName>
    </submittedName>
</protein>
<dbReference type="SUPFAM" id="SSF56112">
    <property type="entry name" value="Protein kinase-like (PK-like)"/>
    <property type="match status" value="1"/>
</dbReference>
<evidence type="ECO:0000256" key="6">
    <source>
        <dbReference type="PROSITE-ProRule" id="PRU10141"/>
    </source>
</evidence>
<evidence type="ECO:0000313" key="10">
    <source>
        <dbReference type="Proteomes" id="UP000245207"/>
    </source>
</evidence>
<keyword evidence="5" id="KW-0472">Membrane</keyword>
<evidence type="ECO:0000313" key="9">
    <source>
        <dbReference type="EMBL" id="PWA47188.1"/>
    </source>
</evidence>
<gene>
    <name evidence="9" type="ORF">CTI12_AA501950</name>
</gene>
<dbReference type="PROSITE" id="PS00107">
    <property type="entry name" value="PROTEIN_KINASE_ATP"/>
    <property type="match status" value="1"/>
</dbReference>
<evidence type="ECO:0000259" key="8">
    <source>
        <dbReference type="PROSITE" id="PS50011"/>
    </source>
</evidence>
<keyword evidence="6" id="KW-0067">ATP-binding</keyword>
<evidence type="ECO:0000256" key="4">
    <source>
        <dbReference type="ARBA" id="ARBA00022989"/>
    </source>
</evidence>
<proteinExistence type="predicted"/>
<keyword evidence="2" id="KW-0812">Transmembrane</keyword>
<dbReference type="Proteomes" id="UP000245207">
    <property type="component" value="Unassembled WGS sequence"/>
</dbReference>
<feature type="binding site" evidence="6">
    <location>
        <position position="150"/>
    </location>
    <ligand>
        <name>ATP</name>
        <dbReference type="ChEBI" id="CHEBI:30616"/>
    </ligand>
</feature>
<dbReference type="PROSITE" id="PS50011">
    <property type="entry name" value="PROTEIN_KINASE_DOM"/>
    <property type="match status" value="1"/>
</dbReference>
<reference evidence="9 10" key="1">
    <citation type="journal article" date="2018" name="Mol. Plant">
        <title>The genome of Artemisia annua provides insight into the evolution of Asteraceae family and artemisinin biosynthesis.</title>
        <authorList>
            <person name="Shen Q."/>
            <person name="Zhang L."/>
            <person name="Liao Z."/>
            <person name="Wang S."/>
            <person name="Yan T."/>
            <person name="Shi P."/>
            <person name="Liu M."/>
            <person name="Fu X."/>
            <person name="Pan Q."/>
            <person name="Wang Y."/>
            <person name="Lv Z."/>
            <person name="Lu X."/>
            <person name="Zhang F."/>
            <person name="Jiang W."/>
            <person name="Ma Y."/>
            <person name="Chen M."/>
            <person name="Hao X."/>
            <person name="Li L."/>
            <person name="Tang Y."/>
            <person name="Lv G."/>
            <person name="Zhou Y."/>
            <person name="Sun X."/>
            <person name="Brodelius P.E."/>
            <person name="Rose J.K.C."/>
            <person name="Tang K."/>
        </authorList>
    </citation>
    <scope>NUCLEOTIDE SEQUENCE [LARGE SCALE GENOMIC DNA]</scope>
    <source>
        <strain evidence="10">cv. Huhao1</strain>
        <tissue evidence="9">Leaf</tissue>
    </source>
</reference>